<proteinExistence type="predicted"/>
<keyword evidence="2" id="KW-1185">Reference proteome</keyword>
<evidence type="ECO:0000313" key="2">
    <source>
        <dbReference type="Proteomes" id="UP000237968"/>
    </source>
</evidence>
<dbReference type="AlphaFoldDB" id="A0A2S9YE47"/>
<sequence>MGMPSKVSFEGKRELRWREISHCVVCYMEAEIEFADELWDQWMEAMGRPSITAVMICSWGPTQPSHQQWRRATRMMRDKQLAVAVVTEARHNLALAKAASWLGTNVSSHRWSQLGEACEFVGFDQERRLMTQATIVALRDRFGAVTDAVETGHDTTATQAVTGTAGPLFSASSELVFEHNKEIQEKLAEVQARFRERLAPSPD</sequence>
<name>A0A2S9YE47_9BACT</name>
<reference evidence="1 2" key="1">
    <citation type="submission" date="2018-03" db="EMBL/GenBank/DDBJ databases">
        <title>Draft Genome Sequences of the Obligatory Marine Myxobacteria Enhygromyxa salina SWB005.</title>
        <authorList>
            <person name="Poehlein A."/>
            <person name="Moghaddam J.A."/>
            <person name="Harms H."/>
            <person name="Alanjari M."/>
            <person name="Koenig G.M."/>
            <person name="Daniel R."/>
            <person name="Schaeberle T.F."/>
        </authorList>
    </citation>
    <scope>NUCLEOTIDE SEQUENCE [LARGE SCALE GENOMIC DNA]</scope>
    <source>
        <strain evidence="1 2">SWB005</strain>
    </source>
</reference>
<comment type="caution">
    <text evidence="1">The sequence shown here is derived from an EMBL/GenBank/DDBJ whole genome shotgun (WGS) entry which is preliminary data.</text>
</comment>
<organism evidence="1 2">
    <name type="scientific">Enhygromyxa salina</name>
    <dbReference type="NCBI Taxonomy" id="215803"/>
    <lineage>
        <taxon>Bacteria</taxon>
        <taxon>Pseudomonadati</taxon>
        <taxon>Myxococcota</taxon>
        <taxon>Polyangia</taxon>
        <taxon>Nannocystales</taxon>
        <taxon>Nannocystaceae</taxon>
        <taxon>Enhygromyxa</taxon>
    </lineage>
</organism>
<dbReference type="EMBL" id="PVNK01000094">
    <property type="protein sequence ID" value="PRQ03312.1"/>
    <property type="molecule type" value="Genomic_DNA"/>
</dbReference>
<protein>
    <submittedName>
        <fullName evidence="1">Uncharacterized protein</fullName>
    </submittedName>
</protein>
<accession>A0A2S9YE47</accession>
<evidence type="ECO:0000313" key="1">
    <source>
        <dbReference type="EMBL" id="PRQ03312.1"/>
    </source>
</evidence>
<gene>
    <name evidence="1" type="ORF">ENSA5_17020</name>
</gene>
<dbReference type="Proteomes" id="UP000237968">
    <property type="component" value="Unassembled WGS sequence"/>
</dbReference>